<proteinExistence type="predicted"/>
<organism evidence="1 2">
    <name type="scientific">Schistosoma mattheei</name>
    <dbReference type="NCBI Taxonomy" id="31246"/>
    <lineage>
        <taxon>Eukaryota</taxon>
        <taxon>Metazoa</taxon>
        <taxon>Spiralia</taxon>
        <taxon>Lophotrochozoa</taxon>
        <taxon>Platyhelminthes</taxon>
        <taxon>Trematoda</taxon>
        <taxon>Digenea</taxon>
        <taxon>Strigeidida</taxon>
        <taxon>Schistosomatoidea</taxon>
        <taxon>Schistosomatidae</taxon>
        <taxon>Schistosoma</taxon>
    </lineage>
</organism>
<keyword evidence="2" id="KW-1185">Reference proteome</keyword>
<name>A0A183NGP4_9TREM</name>
<accession>A0A183NGP4</accession>
<reference evidence="1 2" key="1">
    <citation type="submission" date="2018-11" db="EMBL/GenBank/DDBJ databases">
        <authorList>
            <consortium name="Pathogen Informatics"/>
        </authorList>
    </citation>
    <scope>NUCLEOTIDE SEQUENCE [LARGE SCALE GENOMIC DNA]</scope>
    <source>
        <strain>Denwood</strain>
        <strain evidence="2">Zambia</strain>
    </source>
</reference>
<dbReference type="EMBL" id="UZAL01001363">
    <property type="protein sequence ID" value="VDO76917.1"/>
    <property type="molecule type" value="Genomic_DNA"/>
</dbReference>
<evidence type="ECO:0000313" key="2">
    <source>
        <dbReference type="Proteomes" id="UP000269396"/>
    </source>
</evidence>
<dbReference type="Proteomes" id="UP000269396">
    <property type="component" value="Unassembled WGS sequence"/>
</dbReference>
<dbReference type="STRING" id="31246.A0A183NGP4"/>
<gene>
    <name evidence="1" type="ORF">SMTD_LOCUS1280</name>
</gene>
<protein>
    <submittedName>
        <fullName evidence="1">Uncharacterized protein</fullName>
    </submittedName>
</protein>
<dbReference type="InterPro" id="IPR008160">
    <property type="entry name" value="Collagen"/>
</dbReference>
<dbReference type="Pfam" id="PF01391">
    <property type="entry name" value="Collagen"/>
    <property type="match status" value="1"/>
</dbReference>
<dbReference type="AlphaFoldDB" id="A0A183NGP4"/>
<evidence type="ECO:0000313" key="1">
    <source>
        <dbReference type="EMBL" id="VDO76917.1"/>
    </source>
</evidence>
<sequence>MGAKGDKGDPGCYGDPGENGMPGDSGRPGVKGLPGFPGNKGTKGTPGWAERGTIGFPVSLCKIASDHIDSNPILPLIQMILQFISISNVNSQLINSNN</sequence>